<protein>
    <submittedName>
        <fullName evidence="2">Uncharacterized protein</fullName>
    </submittedName>
</protein>
<dbReference type="Proteomes" id="UP000667802">
    <property type="component" value="Unassembled WGS sequence"/>
</dbReference>
<keyword evidence="1" id="KW-0812">Transmembrane</keyword>
<comment type="caution">
    <text evidence="2">The sequence shown here is derived from an EMBL/GenBank/DDBJ whole genome shotgun (WGS) entry which is preliminary data.</text>
</comment>
<dbReference type="AlphaFoldDB" id="A0AAP5M940"/>
<evidence type="ECO:0000313" key="3">
    <source>
        <dbReference type="Proteomes" id="UP000667802"/>
    </source>
</evidence>
<evidence type="ECO:0000313" key="2">
    <source>
        <dbReference type="EMBL" id="MDR9896855.1"/>
    </source>
</evidence>
<keyword evidence="3" id="KW-1185">Reference proteome</keyword>
<keyword evidence="1" id="KW-1133">Transmembrane helix</keyword>
<dbReference type="RefSeq" id="WP_208345685.1">
    <property type="nucleotide sequence ID" value="NZ_CAWQFN010000714.1"/>
</dbReference>
<accession>A0AAP5M940</accession>
<sequence length="481" mass="55685">MKIYAPNIHLFAFQLNKIVNSDSGQTKNTELWQKADEVVRNTLQQDLHLSQHLDLKKEPENRRVELLKDSEVKNDDYSVSFQGKVSLDHTQQVVIKGFAYPLRIYDSYGLWLNLRRPEKEDDDITPTEDVDVSLLSKLNFNNCLTLNHDDLFLGQTLLITAWLTGAKYKNSTNQVAEECLKALFRDPSQRPPFNRQEELFGSPIFEYGLFSQSSKYQHVLIWLFTDERADAKFNECYQDLVDLFFFRAKVVKAFENSRILYHELESVYKEVEQVVDRLPKNSDAKDLKTEDLKKFKKELKALPKLSLKYTRLLHLIEEYQNTIIINSDNYSSRVRRISYITGEDLRFLKPLSEENSVFFQKQITSDLGYFKHGLALLEQVITVIRGLVEIEQTERDRSLEQTIQILGVGLGAGAIVSGVVATHIEKPFAPLSFDKPFHPITSSLFWSFLAVLFFGGLTWLWTKRPHPFGEVKSQKSKVKSL</sequence>
<keyword evidence="1" id="KW-0472">Membrane</keyword>
<organism evidence="2 3">
    <name type="scientific">Aetokthonos hydrillicola Thurmond2011</name>
    <dbReference type="NCBI Taxonomy" id="2712845"/>
    <lineage>
        <taxon>Bacteria</taxon>
        <taxon>Bacillati</taxon>
        <taxon>Cyanobacteriota</taxon>
        <taxon>Cyanophyceae</taxon>
        <taxon>Nostocales</taxon>
        <taxon>Hapalosiphonaceae</taxon>
        <taxon>Aetokthonos</taxon>
    </lineage>
</organism>
<reference evidence="3" key="1">
    <citation type="journal article" date="2021" name="Science">
        <title>Hunting the eagle killer: A cyanobacterial neurotoxin causes vacuolar myelinopathy.</title>
        <authorList>
            <person name="Breinlinger S."/>
            <person name="Phillips T.J."/>
            <person name="Haram B.N."/>
            <person name="Mares J."/>
            <person name="Martinez Yerena J.A."/>
            <person name="Hrouzek P."/>
            <person name="Sobotka R."/>
            <person name="Henderson W.M."/>
            <person name="Schmieder P."/>
            <person name="Williams S.M."/>
            <person name="Lauderdale J.D."/>
            <person name="Wilde H.D."/>
            <person name="Gerrin W."/>
            <person name="Kust A."/>
            <person name="Washington J.W."/>
            <person name="Wagner C."/>
            <person name="Geier B."/>
            <person name="Liebeke M."/>
            <person name="Enke H."/>
            <person name="Niedermeyer T.H.J."/>
            <person name="Wilde S.B."/>
        </authorList>
    </citation>
    <scope>NUCLEOTIDE SEQUENCE [LARGE SCALE GENOMIC DNA]</scope>
    <source>
        <strain evidence="3">Thurmond2011</strain>
    </source>
</reference>
<feature type="transmembrane region" description="Helical" evidence="1">
    <location>
        <begin position="405"/>
        <end position="424"/>
    </location>
</feature>
<dbReference type="EMBL" id="JAALHA020000009">
    <property type="protein sequence ID" value="MDR9896855.1"/>
    <property type="molecule type" value="Genomic_DNA"/>
</dbReference>
<proteinExistence type="predicted"/>
<gene>
    <name evidence="2" type="ORF">G7B40_020125</name>
</gene>
<evidence type="ECO:0000256" key="1">
    <source>
        <dbReference type="SAM" id="Phobius"/>
    </source>
</evidence>
<name>A0AAP5M940_9CYAN</name>
<feature type="transmembrane region" description="Helical" evidence="1">
    <location>
        <begin position="444"/>
        <end position="462"/>
    </location>
</feature>